<dbReference type="Proteomes" id="UP001057452">
    <property type="component" value="Chromosome 9"/>
</dbReference>
<proteinExistence type="predicted"/>
<sequence length="156" mass="16629">MTLSAPPAPFQPPSHRSFDIPPRSTDQPMGGGAPAAFLQTSRTEQLNISHHATKAQRSRIGLWKGKGGEQGVMFTRPPRPLDLMESAESAADPTGVNNCFLSAGISVASSEAKLLGRRPLTQPQPPTCPNVPPQTPQTTLSTRRTEGADGILIQVR</sequence>
<comment type="caution">
    <text evidence="1">The sequence shown here is derived from an EMBL/GenBank/DDBJ whole genome shotgun (WGS) entry which is preliminary data.</text>
</comment>
<evidence type="ECO:0000313" key="1">
    <source>
        <dbReference type="EMBL" id="KAI4821126.1"/>
    </source>
</evidence>
<gene>
    <name evidence="1" type="ORF">KUCAC02_029074</name>
</gene>
<name>A0ACB9X5L9_CHAAC</name>
<evidence type="ECO:0000313" key="2">
    <source>
        <dbReference type="Proteomes" id="UP001057452"/>
    </source>
</evidence>
<accession>A0ACB9X5L9</accession>
<keyword evidence="2" id="KW-1185">Reference proteome</keyword>
<organism evidence="1 2">
    <name type="scientific">Chaenocephalus aceratus</name>
    <name type="common">Blackfin icefish</name>
    <name type="synonym">Chaenichthys aceratus</name>
    <dbReference type="NCBI Taxonomy" id="36190"/>
    <lineage>
        <taxon>Eukaryota</taxon>
        <taxon>Metazoa</taxon>
        <taxon>Chordata</taxon>
        <taxon>Craniata</taxon>
        <taxon>Vertebrata</taxon>
        <taxon>Euteleostomi</taxon>
        <taxon>Actinopterygii</taxon>
        <taxon>Neopterygii</taxon>
        <taxon>Teleostei</taxon>
        <taxon>Neoteleostei</taxon>
        <taxon>Acanthomorphata</taxon>
        <taxon>Eupercaria</taxon>
        <taxon>Perciformes</taxon>
        <taxon>Notothenioidei</taxon>
        <taxon>Channichthyidae</taxon>
        <taxon>Chaenocephalus</taxon>
    </lineage>
</organism>
<reference evidence="1" key="1">
    <citation type="submission" date="2022-05" db="EMBL/GenBank/DDBJ databases">
        <title>Chromosome-level genome of Chaenocephalus aceratus.</title>
        <authorList>
            <person name="Park H."/>
        </authorList>
    </citation>
    <scope>NUCLEOTIDE SEQUENCE</scope>
    <source>
        <strain evidence="1">KU_202001</strain>
    </source>
</reference>
<protein>
    <submittedName>
        <fullName evidence="1">Uncharacterized protein</fullName>
    </submittedName>
</protein>
<dbReference type="EMBL" id="CM043793">
    <property type="protein sequence ID" value="KAI4821126.1"/>
    <property type="molecule type" value="Genomic_DNA"/>
</dbReference>